<evidence type="ECO:0000256" key="1">
    <source>
        <dbReference type="SAM" id="SignalP"/>
    </source>
</evidence>
<dbReference type="EMBL" id="CP001949">
    <property type="protein sequence ID" value="ADM12069.2"/>
    <property type="molecule type" value="Genomic_DNA"/>
</dbReference>
<feature type="signal peptide" evidence="1">
    <location>
        <begin position="1"/>
        <end position="23"/>
    </location>
</feature>
<protein>
    <recommendedName>
        <fullName evidence="4">Glutaredoxin domain-containing protein</fullName>
    </recommendedName>
</protein>
<accession>E0S8D1</accession>
<evidence type="ECO:0000313" key="2">
    <source>
        <dbReference type="EMBL" id="ADM12069.2"/>
    </source>
</evidence>
<dbReference type="AlphaFoldDB" id="E0S8D1"/>
<dbReference type="OrthoDB" id="2191195at2759"/>
<dbReference type="VEuPathDB" id="MicrosporidiaDB:Eint_081370"/>
<dbReference type="HOGENOM" id="CLU_1938136_0_0_1"/>
<organism evidence="2 3">
    <name type="scientific">Encephalitozoon intestinalis (strain ATCC 50506)</name>
    <name type="common">Microsporidian parasite</name>
    <name type="synonym">Septata intestinalis</name>
    <dbReference type="NCBI Taxonomy" id="876142"/>
    <lineage>
        <taxon>Eukaryota</taxon>
        <taxon>Fungi</taxon>
        <taxon>Fungi incertae sedis</taxon>
        <taxon>Microsporidia</taxon>
        <taxon>Unikaryonidae</taxon>
        <taxon>Encephalitozoon</taxon>
    </lineage>
</organism>
<gene>
    <name evidence="2" type="ORF">Eint_081370</name>
</gene>
<dbReference type="RefSeq" id="XP_003073429.2">
    <property type="nucleotide sequence ID" value="XM_003073383.2"/>
</dbReference>
<name>E0S8D1_ENCIT</name>
<dbReference type="KEGG" id="ein:Eint_081370"/>
<reference evidence="2 3" key="1">
    <citation type="journal article" date="2010" name="Nat. Commun.">
        <title>The complete sequence of the smallest known nuclear genome from the microsporidian Encephalitozoon intestinalis.</title>
        <authorList>
            <person name="Corradi N."/>
            <person name="Pombert J.-F."/>
            <person name="Farinelli L."/>
            <person name="Didier E.S."/>
            <person name="Keeling P.J."/>
        </authorList>
    </citation>
    <scope>NUCLEOTIDE SEQUENCE [LARGE SCALE GENOMIC DNA]</scope>
    <source>
        <strain evidence="2 3">ATCC 50506</strain>
    </source>
</reference>
<evidence type="ECO:0000313" key="3">
    <source>
        <dbReference type="Proteomes" id="UP000002313"/>
    </source>
</evidence>
<keyword evidence="3" id="KW-1185">Reference proteome</keyword>
<evidence type="ECO:0008006" key="4">
    <source>
        <dbReference type="Google" id="ProtNLM"/>
    </source>
</evidence>
<keyword evidence="1" id="KW-0732">Signal</keyword>
<feature type="chain" id="PRO_5003140067" description="Glutaredoxin domain-containing protein" evidence="1">
    <location>
        <begin position="24"/>
        <end position="140"/>
    </location>
</feature>
<reference evidence="2 3" key="2">
    <citation type="journal article" date="2012" name="Proc. Natl. Acad. Sci. U.S.A.">
        <title>Gain and loss of multiple functionally related, horizontally transferred genes in the reduced genomes of two microsporidian parasites.</title>
        <authorList>
            <person name="Pombert J.-F."/>
            <person name="Selman M."/>
            <person name="Burki F."/>
            <person name="Bardell F.T."/>
            <person name="Farinelli L."/>
            <person name="Solter L.F."/>
            <person name="Whitman D.W."/>
            <person name="Weiss L.M."/>
            <person name="Corradi N."/>
            <person name="Keeling P.J."/>
        </authorList>
    </citation>
    <scope>NUCLEOTIDE SEQUENCE [LARGE SCALE GENOMIC DNA]</scope>
    <source>
        <strain evidence="2 3">ATCC 50506</strain>
    </source>
</reference>
<dbReference type="Proteomes" id="UP000002313">
    <property type="component" value="Chromosome VIII"/>
</dbReference>
<sequence length="140" mass="15638">MKSLHFFHYIALVVSVGVVYTKTMEVTGQKAVGFEAAKRTGGFETSTIGEKLKGPGIVAVLEQNCNQSRQLEDTLKSLGVPYQPFYVEENLDLYSTAISKNGGEIPLLYEDGKKVENVVDFLKKYKEEHTKTENKDANEK</sequence>
<dbReference type="GeneID" id="9698257"/>
<proteinExistence type="predicted"/>